<proteinExistence type="predicted"/>
<dbReference type="EMBL" id="JAAZHI010000025">
    <property type="protein sequence ID" value="NLA54887.1"/>
    <property type="molecule type" value="Genomic_DNA"/>
</dbReference>
<dbReference type="GO" id="GO:0004497">
    <property type="term" value="F:monooxygenase activity"/>
    <property type="evidence" value="ECO:0007669"/>
    <property type="project" value="TreeGrafter"/>
</dbReference>
<protein>
    <submittedName>
        <fullName evidence="2">NAD(P)/FAD-dependent oxidoreductase</fullName>
    </submittedName>
</protein>
<gene>
    <name evidence="2" type="ORF">GX859_01100</name>
</gene>
<keyword evidence="1" id="KW-0560">Oxidoreductase</keyword>
<dbReference type="InterPro" id="IPR050982">
    <property type="entry name" value="Auxin_biosynth/cation_transpt"/>
</dbReference>
<dbReference type="AlphaFoldDB" id="A0A7X6SUK8"/>
<comment type="caution">
    <text evidence="2">The sequence shown here is derived from an EMBL/GenBank/DDBJ whole genome shotgun (WGS) entry which is preliminary data.</text>
</comment>
<dbReference type="PANTHER" id="PTHR43539:SF78">
    <property type="entry name" value="FLAVIN-CONTAINING MONOOXYGENASE"/>
    <property type="match status" value="1"/>
</dbReference>
<dbReference type="SUPFAM" id="SSF51905">
    <property type="entry name" value="FAD/NAD(P)-binding domain"/>
    <property type="match status" value="1"/>
</dbReference>
<dbReference type="Gene3D" id="3.50.50.60">
    <property type="entry name" value="FAD/NAD(P)-binding domain"/>
    <property type="match status" value="1"/>
</dbReference>
<dbReference type="InterPro" id="IPR036188">
    <property type="entry name" value="FAD/NAD-bd_sf"/>
</dbReference>
<dbReference type="GO" id="GO:0050660">
    <property type="term" value="F:flavin adenine dinucleotide binding"/>
    <property type="evidence" value="ECO:0007669"/>
    <property type="project" value="TreeGrafter"/>
</dbReference>
<accession>A0A7X6SUK8</accession>
<dbReference type="PRINTS" id="PR00368">
    <property type="entry name" value="FADPNR"/>
</dbReference>
<dbReference type="PANTHER" id="PTHR43539">
    <property type="entry name" value="FLAVIN-BINDING MONOOXYGENASE-LIKE PROTEIN (AFU_ORTHOLOGUE AFUA_4G09220)"/>
    <property type="match status" value="1"/>
</dbReference>
<name>A0A7X6SUK8_9CORY</name>
<evidence type="ECO:0000256" key="1">
    <source>
        <dbReference type="ARBA" id="ARBA00023002"/>
    </source>
</evidence>
<evidence type="ECO:0000313" key="3">
    <source>
        <dbReference type="Proteomes" id="UP000557899"/>
    </source>
</evidence>
<evidence type="ECO:0000313" key="2">
    <source>
        <dbReference type="EMBL" id="NLA54887.1"/>
    </source>
</evidence>
<dbReference type="PRINTS" id="PR00469">
    <property type="entry name" value="PNDRDTASEII"/>
</dbReference>
<organism evidence="2 3">
    <name type="scientific">Corynebacterium humireducens</name>
    <dbReference type="NCBI Taxonomy" id="1223514"/>
    <lineage>
        <taxon>Bacteria</taxon>
        <taxon>Bacillati</taxon>
        <taxon>Actinomycetota</taxon>
        <taxon>Actinomycetes</taxon>
        <taxon>Mycobacteriales</taxon>
        <taxon>Corynebacteriaceae</taxon>
        <taxon>Corynebacterium</taxon>
    </lineage>
</organism>
<sequence>MIHDVIIVGAGQSGLATAYYLRRHGLDPLLLDAQPTPGAAWLHVWPSMTLFSTAEFSNLPGMPMPPFDGFPPAQHVVDYLAAYERRYDLRVERPVTVERVTHDGEAFTLQAGERTWRARQVVAATGTWSAPFVPAYPGAFVGKQWHSANYPGPEPFVGARVAVVGAANSAAQIAAELTGVADVTWYTRAEPRWMPDDVDGRVLFRRNSLRALAILRGEEDPGADSELGDIVVLPAVREARDSGRLRATPQFRRLDEVDAEHLIWCTGFRPALRPFRKVLDRGLPLHLVGYGDWLGPGSATILGVGPYARRAAEAVARCR</sequence>
<dbReference type="Pfam" id="PF13738">
    <property type="entry name" value="Pyr_redox_3"/>
    <property type="match status" value="1"/>
</dbReference>
<dbReference type="Proteomes" id="UP000557899">
    <property type="component" value="Unassembled WGS sequence"/>
</dbReference>
<reference evidence="2 3" key="1">
    <citation type="journal article" date="2020" name="Biotechnol. Biofuels">
        <title>New insights from the biogas microbiome by comprehensive genome-resolved metagenomics of nearly 1600 species originating from multiple anaerobic digesters.</title>
        <authorList>
            <person name="Campanaro S."/>
            <person name="Treu L."/>
            <person name="Rodriguez-R L.M."/>
            <person name="Kovalovszki A."/>
            <person name="Ziels R.M."/>
            <person name="Maus I."/>
            <person name="Zhu X."/>
            <person name="Kougias P.G."/>
            <person name="Basile A."/>
            <person name="Luo G."/>
            <person name="Schluter A."/>
            <person name="Konstantinidis K.T."/>
            <person name="Angelidaki I."/>
        </authorList>
    </citation>
    <scope>NUCLEOTIDE SEQUENCE [LARGE SCALE GENOMIC DNA]</scope>
    <source>
        <strain evidence="2">AS15tlH2ME_198</strain>
    </source>
</reference>